<protein>
    <recommendedName>
        <fullName evidence="6">Laminin IV type A domain-containing protein</fullName>
    </recommendedName>
</protein>
<evidence type="ECO:0000259" key="6">
    <source>
        <dbReference type="PROSITE" id="PS51115"/>
    </source>
</evidence>
<dbReference type="InterPro" id="IPR011936">
    <property type="entry name" value="Myxo_disulph_rpt"/>
</dbReference>
<dbReference type="PANTHER" id="PTHR46130">
    <property type="entry name" value="LAMGL DOMAIN-CONTAINING PROTEIN"/>
    <property type="match status" value="1"/>
</dbReference>
<dbReference type="Pfam" id="PF13948">
    <property type="entry name" value="DUF4215"/>
    <property type="match status" value="1"/>
</dbReference>
<keyword evidence="2" id="KW-0677">Repeat</keyword>
<dbReference type="GO" id="GO:0004222">
    <property type="term" value="F:metalloendopeptidase activity"/>
    <property type="evidence" value="ECO:0007669"/>
    <property type="project" value="TreeGrafter"/>
</dbReference>
<feature type="chain" id="PRO_5031269744" description="Laminin IV type A domain-containing protein" evidence="5">
    <location>
        <begin position="27"/>
        <end position="2088"/>
    </location>
</feature>
<feature type="domain" description="Laminin IV type A" evidence="6">
    <location>
        <begin position="39"/>
        <end position="235"/>
    </location>
</feature>
<dbReference type="PANTHER" id="PTHR46130:SF3">
    <property type="entry name" value="CHROMOSOME UNDETERMINED SCAFFOLD_33, WHOLE GENOME SHOTGUN SEQUENCE"/>
    <property type="match status" value="1"/>
</dbReference>
<gene>
    <name evidence="7" type="ORF">HAND00432_LOCUS17977</name>
</gene>
<evidence type="ECO:0000256" key="2">
    <source>
        <dbReference type="ARBA" id="ARBA00022737"/>
    </source>
</evidence>
<keyword evidence="3" id="KW-1015">Disulfide bond</keyword>
<evidence type="ECO:0000313" key="7">
    <source>
        <dbReference type="EMBL" id="CAD8966417.1"/>
    </source>
</evidence>
<sequence>MARQSMPCALQALLLFSLALLQLVSAGTGDVIAASDFRLGTQDWELEGSGWSSEGLQSEGDLIAAVDSPTSPSSTWYYSAPSTFIDGDKAMAYNGFLSFDFGHFEYESMGEGTMPGYDIMLYGRNKKQTLGIKGIFQMDETKLSKTYNVRLEETFAANNSAAMWELVNVLKPVEGKLVTKAPTQHEFLATLQSLSAIWIRGSYFKGSEATWLKNVKIVRGVITKGTAAGREETELVNGVTSRVAATTPAADSGCCASKTCVTNDYYEIDFDRPGCMQAPDYQCYMPQATDTIDKTGAARYFKTYDESSAAEITRGTDYNEGRAFMLPGTVSPCWGAGPVSATKSACLMAGDNPGTVPSSGAGTGFARWDSGTKNQNMGMMGTPLRKPFVKDYYMNSLPRICSAATLTVSVHGDIADPLDYIEVYGEDEEYLGKLFAGNLTYMYEGQRAYDANTDIWDCDGPYDPNVASTATNVRLADPHHPSGTWAKVPGYRGGVDAQPGVYGKENTKCVKWQKYGDKNPSLEHSESMPYVDSIPIPAEKMMQFTSDEQMKLTFRTWRNGAVSNVFTGTGGGGVTGNCFFSNSANSCGAGVACDGCDLDGKVLFRSIKLKFSTAACYVKKLATDKMETFMEGVHSTQPLNVSMSFSVPSGTTGLPGGDAALSVVVGADIFGRDKFMSVYTAAGVKLGDLFRQESSGSLRSRTSDDLMVQTTSFGATDSPTPFRTATDCDTTSPITKTDYCTPADTQWQMGETFVNYTDTLLIPRATIQSLESNGKIMLYLQSDVPGNAFSPSSGGFARISPITLTFPLLHCFQKAIKTGANFGIYLERPRSYYFHEMDFPVPAGDVTIFFAAHWNRHVRYVTRHVGPAAATAANAYDGLQDGLSVSRVDKDTVAEMGTVWVYQDQDGQDCCPAIYRPEFAGKKFQIPVSTNCIGGTCTDPDLSTADLCTHSTPCVTSALTAAASTTSVTLDGGASAVSGVYVGLKIVFSALLTTTTSGSAGFGCTASQTNSACRLEGGGGDLTGFACLYSTDANGAVSAGPTITVGTGKFQSAPVVIPASGDSCTSFYYTVTLDTTDIAAADVGVSNAKTIIAYDGTTKIATLGSALAGTPATATNLGYRVTGEGIASFPKNTLDGGTATGTVVVPLPSDAQCQTRYIASGYVEVLNAAATTARLDTAEASANNDAYTGMTIEVLYGPSGWQSSTISAYQGYARGIIGGTGTQATTTTVVLQTAGGLTTFPWVSDLTTAPVAGVDDAYLRPQSTAARRGLTIEIDIDGNPDTGDDVYTTTVSDYVHATLTLTFDAIARTPKDGVSTIKVFTRTATVSGLTVTGTGSGYRASPIHTQLQSGSRAFDQAAAAGLGQFQLRTTADADQDSSTAGQYNDHKIVVTHATGSVYEYTIVDHSPSVAMTAALGTGTGGYYVNVERPLDEAIVVGDTYVIYRPFRIFQRLSPTGSDTCLVGSDLRITYTVGTAATVANEPGELQKIYSNWDRSTGNAVSFATTPVAGQQTGVPSTRDVRSWMIKLTGEGYYTSIYRQQGVGSFQLTALGATLANAATAMTVTSTSGMSVGMYLLLVDGSNRESVKIDAVLTATTLTVSRGQLGSVDSATTFTTATTVTPTGNNADGSGYDDMAAFGGVSRPTITEDDAYAGLNITITDGMGAGQSRIISTYHGASRTAYLTKAWDIIPDATSKYEIWYAALIGGVEKPAIPAAMPTMAIATFPRPVRQGYLWRVEWFDCAQAVVNAEGASGDHNSNSLPQCPGSLRMRIPKQGPATDYSLTSTLNRAQAQIFHTMREVDITRQEYPDMIEQHKVWPHGYNYLKLQAGEDGELLGNVFLKDYTQYSTMAYYTDTVTIPKDRFETYVRQGGDFRFTLATPPGKGNIELRSIVISYPVTKEEDASSYDADDIVQTPPLSSHGPPPFFPQSVAWTGADESTRVGATHPRFQTHSYTSTCGNGQINGNEYCDDGNEVDGDGCSSSCTQEVGWMCITPFTDQPSTCSLGAQGARIADSAVGCKYYACYSANAAYTKNGVPCSGKIVTTAGDAGPAVCLDGAIQGTCTTCVGWGNDPTNNGIDSYAGRTAYRR</sequence>
<reference evidence="7" key="1">
    <citation type="submission" date="2021-01" db="EMBL/GenBank/DDBJ databases">
        <authorList>
            <person name="Corre E."/>
            <person name="Pelletier E."/>
            <person name="Niang G."/>
            <person name="Scheremetjew M."/>
            <person name="Finn R."/>
            <person name="Kale V."/>
            <person name="Holt S."/>
            <person name="Cochrane G."/>
            <person name="Meng A."/>
            <person name="Brown T."/>
            <person name="Cohen L."/>
        </authorList>
    </citation>
    <scope>NUCLEOTIDE SEQUENCE</scope>
    <source>
        <strain evidence="7">CCMP644</strain>
    </source>
</reference>
<dbReference type="Pfam" id="PF00052">
    <property type="entry name" value="Laminin_B"/>
    <property type="match status" value="1"/>
</dbReference>
<accession>A0A7S1E593</accession>
<dbReference type="PROSITE" id="PS51115">
    <property type="entry name" value="LAMININ_IVA"/>
    <property type="match status" value="1"/>
</dbReference>
<evidence type="ECO:0000256" key="5">
    <source>
        <dbReference type="SAM" id="SignalP"/>
    </source>
</evidence>
<keyword evidence="4" id="KW-0325">Glycoprotein</keyword>
<name>A0A7S1E593_HEMAN</name>
<dbReference type="EMBL" id="HBFX01029836">
    <property type="protein sequence ID" value="CAD8966417.1"/>
    <property type="molecule type" value="Transcribed_RNA"/>
</dbReference>
<evidence type="ECO:0000256" key="3">
    <source>
        <dbReference type="ARBA" id="ARBA00023157"/>
    </source>
</evidence>
<feature type="signal peptide" evidence="5">
    <location>
        <begin position="1"/>
        <end position="26"/>
    </location>
</feature>
<dbReference type="GO" id="GO:0007166">
    <property type="term" value="P:cell surface receptor signaling pathway"/>
    <property type="evidence" value="ECO:0007669"/>
    <property type="project" value="TreeGrafter"/>
</dbReference>
<proteinExistence type="predicted"/>
<dbReference type="GO" id="GO:0005615">
    <property type="term" value="C:extracellular space"/>
    <property type="evidence" value="ECO:0007669"/>
    <property type="project" value="TreeGrafter"/>
</dbReference>
<dbReference type="SMART" id="SM00281">
    <property type="entry name" value="LamB"/>
    <property type="match status" value="1"/>
</dbReference>
<keyword evidence="1 5" id="KW-0732">Signal</keyword>
<dbReference type="InterPro" id="IPR043543">
    <property type="entry name" value="PAPPA/PAPPA2"/>
</dbReference>
<dbReference type="GO" id="GO:0006508">
    <property type="term" value="P:proteolysis"/>
    <property type="evidence" value="ECO:0007669"/>
    <property type="project" value="TreeGrafter"/>
</dbReference>
<dbReference type="InterPro" id="IPR000034">
    <property type="entry name" value="Laminin_IV"/>
</dbReference>
<dbReference type="NCBIfam" id="TIGR02232">
    <property type="entry name" value="myxo_disulf_rpt"/>
    <property type="match status" value="1"/>
</dbReference>
<evidence type="ECO:0000256" key="4">
    <source>
        <dbReference type="ARBA" id="ARBA00023180"/>
    </source>
</evidence>
<evidence type="ECO:0000256" key="1">
    <source>
        <dbReference type="ARBA" id="ARBA00022729"/>
    </source>
</evidence>
<organism evidence="7">
    <name type="scientific">Hemiselmis andersenii</name>
    <name type="common">Cryptophyte alga</name>
    <dbReference type="NCBI Taxonomy" id="464988"/>
    <lineage>
        <taxon>Eukaryota</taxon>
        <taxon>Cryptophyceae</taxon>
        <taxon>Cryptomonadales</taxon>
        <taxon>Hemiselmidaceae</taxon>
        <taxon>Hemiselmis</taxon>
    </lineage>
</organism>